<feature type="region of interest" description="Disordered" evidence="7">
    <location>
        <begin position="58"/>
        <end position="79"/>
    </location>
</feature>
<feature type="compositionally biased region" description="Polar residues" evidence="7">
    <location>
        <begin position="58"/>
        <end position="69"/>
    </location>
</feature>
<dbReference type="PROSITE" id="PS51144">
    <property type="entry name" value="ALPHA_CA_2"/>
    <property type="match status" value="1"/>
</dbReference>
<organism evidence="9 10">
    <name type="scientific">Sphagnum jensenii</name>
    <dbReference type="NCBI Taxonomy" id="128206"/>
    <lineage>
        <taxon>Eukaryota</taxon>
        <taxon>Viridiplantae</taxon>
        <taxon>Streptophyta</taxon>
        <taxon>Embryophyta</taxon>
        <taxon>Bryophyta</taxon>
        <taxon>Sphagnophytina</taxon>
        <taxon>Sphagnopsida</taxon>
        <taxon>Sphagnales</taxon>
        <taxon>Sphagnaceae</taxon>
        <taxon>Sphagnum</taxon>
    </lineage>
</organism>
<evidence type="ECO:0000313" key="9">
    <source>
        <dbReference type="EMBL" id="CAK9278195.1"/>
    </source>
</evidence>
<keyword evidence="5" id="KW-0456">Lyase</keyword>
<evidence type="ECO:0000259" key="8">
    <source>
        <dbReference type="PROSITE" id="PS51144"/>
    </source>
</evidence>
<dbReference type="Pfam" id="PF00194">
    <property type="entry name" value="Carb_anhydrase"/>
    <property type="match status" value="1"/>
</dbReference>
<evidence type="ECO:0000256" key="7">
    <source>
        <dbReference type="SAM" id="MobiDB-lite"/>
    </source>
</evidence>
<comment type="catalytic activity">
    <reaction evidence="6">
        <text>hydrogencarbonate + H(+) = CO2 + H2O</text>
        <dbReference type="Rhea" id="RHEA:10748"/>
        <dbReference type="ChEBI" id="CHEBI:15377"/>
        <dbReference type="ChEBI" id="CHEBI:15378"/>
        <dbReference type="ChEBI" id="CHEBI:16526"/>
        <dbReference type="ChEBI" id="CHEBI:17544"/>
        <dbReference type="EC" id="4.2.1.1"/>
    </reaction>
</comment>
<proteinExistence type="inferred from homology"/>
<dbReference type="PANTHER" id="PTHR18952:SF265">
    <property type="entry name" value="CARBONIC ANHYDRASE"/>
    <property type="match status" value="1"/>
</dbReference>
<keyword evidence="3" id="KW-0479">Metal-binding</keyword>
<dbReference type="EC" id="4.2.1.1" evidence="2"/>
<evidence type="ECO:0000256" key="1">
    <source>
        <dbReference type="ARBA" id="ARBA00010718"/>
    </source>
</evidence>
<dbReference type="InterPro" id="IPR023561">
    <property type="entry name" value="Carbonic_anhydrase_a-class"/>
</dbReference>
<dbReference type="InterPro" id="IPR041891">
    <property type="entry name" value="Alpha_CA_prokaryot-like"/>
</dbReference>
<sequence>MAGTSIISMHPQLCNMQFWSFACSSFSPRKSSLINMSSSKPLLHSRFLQKMTTLKRSVEKSQGFSNSSPEDLDSEERDPLKKHDCLSSFYTTEVPRQMEQMTKVGQIEDPKHFQRRELVLNTAVAFGLGFACQCCQEAIAEEWSYGGPSGPTEWVGMCATGIQQSPVDIAVNKVRGGEALGEIIFKYKSSSPTFQNTGHGTMQVNFSKGENRLYINRRELELVQFHFHTPSEHAFDGLRYPMEAHLVHYDLSSRSLAIVGIMLLDTRDAFPNKALAAALQYSPLEHGKVLTVPNVQLSAAFLLPPRRKSDGRRGYMHYRGSLTTPPCSETVDWFLLEKPLRVPTSQIMEFMKYVGDEHTLAFNSRPLQPLGGRDIFRGP</sequence>
<dbReference type="EMBL" id="OZ020103">
    <property type="protein sequence ID" value="CAK9278195.1"/>
    <property type="molecule type" value="Genomic_DNA"/>
</dbReference>
<feature type="domain" description="Alpha-carbonic anhydrase" evidence="8">
    <location>
        <begin position="141"/>
        <end position="379"/>
    </location>
</feature>
<name>A0ABP0XGG6_9BRYO</name>
<evidence type="ECO:0000256" key="2">
    <source>
        <dbReference type="ARBA" id="ARBA00012925"/>
    </source>
</evidence>
<dbReference type="PANTHER" id="PTHR18952">
    <property type="entry name" value="CARBONIC ANHYDRASE"/>
    <property type="match status" value="1"/>
</dbReference>
<comment type="similarity">
    <text evidence="1">Belongs to the alpha-carbonic anhydrase family.</text>
</comment>
<protein>
    <recommendedName>
        <fullName evidence="2">carbonic anhydrase</fullName>
        <ecNumber evidence="2">4.2.1.1</ecNumber>
    </recommendedName>
</protein>
<keyword evidence="10" id="KW-1185">Reference proteome</keyword>
<dbReference type="InterPro" id="IPR036398">
    <property type="entry name" value="CA_dom_sf"/>
</dbReference>
<dbReference type="SUPFAM" id="SSF51069">
    <property type="entry name" value="Carbonic anhydrase"/>
    <property type="match status" value="1"/>
</dbReference>
<accession>A0ABP0XGG6</accession>
<evidence type="ECO:0000256" key="3">
    <source>
        <dbReference type="ARBA" id="ARBA00022723"/>
    </source>
</evidence>
<dbReference type="Proteomes" id="UP001497444">
    <property type="component" value="Chromosome 8"/>
</dbReference>
<evidence type="ECO:0000256" key="6">
    <source>
        <dbReference type="ARBA" id="ARBA00048348"/>
    </source>
</evidence>
<dbReference type="CDD" id="cd03124">
    <property type="entry name" value="alpha_CA_prokaryotic_like"/>
    <property type="match status" value="1"/>
</dbReference>
<evidence type="ECO:0000256" key="4">
    <source>
        <dbReference type="ARBA" id="ARBA00022833"/>
    </source>
</evidence>
<gene>
    <name evidence="9" type="ORF">CSSPJE1EN1_LOCUS23673</name>
</gene>
<keyword evidence="4" id="KW-0862">Zinc</keyword>
<evidence type="ECO:0000313" key="10">
    <source>
        <dbReference type="Proteomes" id="UP001497444"/>
    </source>
</evidence>
<dbReference type="InterPro" id="IPR001148">
    <property type="entry name" value="CA_dom"/>
</dbReference>
<dbReference type="SMART" id="SM01057">
    <property type="entry name" value="Carb_anhydrase"/>
    <property type="match status" value="1"/>
</dbReference>
<evidence type="ECO:0000256" key="5">
    <source>
        <dbReference type="ARBA" id="ARBA00023239"/>
    </source>
</evidence>
<dbReference type="Gene3D" id="3.10.200.10">
    <property type="entry name" value="Alpha carbonic anhydrase"/>
    <property type="match status" value="1"/>
</dbReference>
<reference evidence="9" key="1">
    <citation type="submission" date="2024-02" db="EMBL/GenBank/DDBJ databases">
        <authorList>
            <consortium name="ELIXIR-Norway"/>
            <consortium name="Elixir Norway"/>
        </authorList>
    </citation>
    <scope>NUCLEOTIDE SEQUENCE</scope>
</reference>